<feature type="chain" id="PRO_5031415140" evidence="1">
    <location>
        <begin position="26"/>
        <end position="362"/>
    </location>
</feature>
<gene>
    <name evidence="3" type="ORF">HNP76_001364</name>
</gene>
<dbReference type="EMBL" id="JACHFQ010000004">
    <property type="protein sequence ID" value="MBB5225996.1"/>
    <property type="molecule type" value="Genomic_DNA"/>
</dbReference>
<dbReference type="Proteomes" id="UP000518887">
    <property type="component" value="Unassembled WGS sequence"/>
</dbReference>
<proteinExistence type="predicted"/>
<evidence type="ECO:0000313" key="4">
    <source>
        <dbReference type="Proteomes" id="UP000518887"/>
    </source>
</evidence>
<protein>
    <submittedName>
        <fullName evidence="3">NitT/TauT family transport system substrate-binding protein</fullName>
    </submittedName>
</protein>
<organism evidence="3 4">
    <name type="scientific">Treponema ruminis</name>
    <dbReference type="NCBI Taxonomy" id="744515"/>
    <lineage>
        <taxon>Bacteria</taxon>
        <taxon>Pseudomonadati</taxon>
        <taxon>Spirochaetota</taxon>
        <taxon>Spirochaetia</taxon>
        <taxon>Spirochaetales</taxon>
        <taxon>Treponemataceae</taxon>
        <taxon>Treponema</taxon>
    </lineage>
</organism>
<feature type="signal peptide" evidence="1">
    <location>
        <begin position="1"/>
        <end position="25"/>
    </location>
</feature>
<dbReference type="PROSITE" id="PS51257">
    <property type="entry name" value="PROKAR_LIPOPROTEIN"/>
    <property type="match status" value="1"/>
</dbReference>
<accession>A0A7W8G947</accession>
<evidence type="ECO:0000259" key="2">
    <source>
        <dbReference type="Pfam" id="PF09084"/>
    </source>
</evidence>
<evidence type="ECO:0000256" key="1">
    <source>
        <dbReference type="SAM" id="SignalP"/>
    </source>
</evidence>
<dbReference type="SUPFAM" id="SSF53850">
    <property type="entry name" value="Periplasmic binding protein-like II"/>
    <property type="match status" value="1"/>
</dbReference>
<keyword evidence="4" id="KW-1185">Reference proteome</keyword>
<reference evidence="3 4" key="1">
    <citation type="submission" date="2020-08" db="EMBL/GenBank/DDBJ databases">
        <title>Genomic Encyclopedia of Type Strains, Phase IV (KMG-IV): sequencing the most valuable type-strain genomes for metagenomic binning, comparative biology and taxonomic classification.</title>
        <authorList>
            <person name="Goeker M."/>
        </authorList>
    </citation>
    <scope>NUCLEOTIDE SEQUENCE [LARGE SCALE GENOMIC DNA]</scope>
    <source>
        <strain evidence="3 4">DSM 103462</strain>
    </source>
</reference>
<sequence>MKKSLLMGMALVSFLSFTACNKKQAASSDSAQKVVRINFQTGTLCAAPVHVAMKMGLFEEELAAIGQKAEYVQVVEGGATLAEMIASGKVDAGYGLYATQMQAIENGLPIAYTSGIHVGCTKYYVRSDSDIYSAKDLRGKKIGVPGLADSSVMNLKRKLMDEGIGVTAENNEVEFLAYASADLAIALNNGAVDVIGAHDPVATKGERAYNFRKILDTGIDEKFVNEYCCQQFVTHKLLRENPEGAAAVTRALQKASAFVEAEPRLAAQLQIENNLVAGDLDFNAELLEELNFIPSRSLGKKTFDKAARQLQEAGILKKTTDIEKYIAQSYIELFGVPDGYSYDKATKTYREINGERKDFTSL</sequence>
<dbReference type="RefSeq" id="WP_184658852.1">
    <property type="nucleotide sequence ID" value="NZ_CP031518.1"/>
</dbReference>
<keyword evidence="1" id="KW-0732">Signal</keyword>
<dbReference type="PANTHER" id="PTHR30024">
    <property type="entry name" value="ALIPHATIC SULFONATES-BINDING PROTEIN-RELATED"/>
    <property type="match status" value="1"/>
</dbReference>
<dbReference type="Pfam" id="PF09084">
    <property type="entry name" value="NMT1"/>
    <property type="match status" value="1"/>
</dbReference>
<dbReference type="Gene3D" id="3.40.190.10">
    <property type="entry name" value="Periplasmic binding protein-like II"/>
    <property type="match status" value="2"/>
</dbReference>
<evidence type="ECO:0000313" key="3">
    <source>
        <dbReference type="EMBL" id="MBB5225996.1"/>
    </source>
</evidence>
<feature type="domain" description="SsuA/THI5-like" evidence="2">
    <location>
        <begin position="48"/>
        <end position="264"/>
    </location>
</feature>
<dbReference type="InterPro" id="IPR015168">
    <property type="entry name" value="SsuA/THI5"/>
</dbReference>
<name>A0A7W8G947_9SPIR</name>
<dbReference type="AlphaFoldDB" id="A0A7W8G947"/>
<comment type="caution">
    <text evidence="3">The sequence shown here is derived from an EMBL/GenBank/DDBJ whole genome shotgun (WGS) entry which is preliminary data.</text>
</comment>